<organism evidence="7 8">
    <name type="scientific">Collinsella aerofaciens</name>
    <dbReference type="NCBI Taxonomy" id="74426"/>
    <lineage>
        <taxon>Bacteria</taxon>
        <taxon>Bacillati</taxon>
        <taxon>Actinomycetota</taxon>
        <taxon>Coriobacteriia</taxon>
        <taxon>Coriobacteriales</taxon>
        <taxon>Coriobacteriaceae</taxon>
        <taxon>Collinsella</taxon>
    </lineage>
</organism>
<dbReference type="GO" id="GO:0005524">
    <property type="term" value="F:ATP binding"/>
    <property type="evidence" value="ECO:0007669"/>
    <property type="project" value="InterPro"/>
</dbReference>
<evidence type="ECO:0000313" key="7">
    <source>
        <dbReference type="EMBL" id="MZJ86429.1"/>
    </source>
</evidence>
<feature type="transmembrane region" description="Helical" evidence="5">
    <location>
        <begin position="20"/>
        <end position="40"/>
    </location>
</feature>
<accession>A0A6L8RKV2</accession>
<evidence type="ECO:0000256" key="1">
    <source>
        <dbReference type="ARBA" id="ARBA00004651"/>
    </source>
</evidence>
<dbReference type="InterPro" id="IPR039421">
    <property type="entry name" value="Type_1_exporter"/>
</dbReference>
<dbReference type="GO" id="GO:0005886">
    <property type="term" value="C:plasma membrane"/>
    <property type="evidence" value="ECO:0007669"/>
    <property type="project" value="UniProtKB-SubCell"/>
</dbReference>
<protein>
    <recommendedName>
        <fullName evidence="6">ABC transmembrane type-1 domain-containing protein</fullName>
    </recommendedName>
</protein>
<dbReference type="InterPro" id="IPR011527">
    <property type="entry name" value="ABC1_TM_dom"/>
</dbReference>
<evidence type="ECO:0000259" key="6">
    <source>
        <dbReference type="PROSITE" id="PS50929"/>
    </source>
</evidence>
<sequence length="369" mass="40809">MFKKTVHELFRRKGSRLFVILMLVNFALSCIMPALNGGFVDFLVTNRDPSRVVWFAAFVAGIGISASFMSHAMGVNVSRVILEMTTRLMGTTCESFERGPLEKGEQADPSYTTQRVYADSNAVSSFVVNNFLTIGLNVVLVVLICIILFSINPVFLVLSACSLVAYFILFRALKKPLYNSSLANKEGLSKLFASVSGELSQLFDIKCDGAYDQSARTLKGVFEGYYPIYMKASRVSNLATSSDGLISSVFRGALLVISGMEILSGRMSIGEFTMVNSYYSMAFGCFKYYLNYFKSYQDARASFDRLGALTEDAEDRGTLTVGHVESISLSNIAYRYAGKPYLYRDLSVDVERGKPMPLPGRTDAAKARF</sequence>
<comment type="subcellular location">
    <subcellularLocation>
        <location evidence="1">Cell membrane</location>
        <topology evidence="1">Multi-pass membrane protein</topology>
    </subcellularLocation>
</comment>
<proteinExistence type="predicted"/>
<evidence type="ECO:0000313" key="8">
    <source>
        <dbReference type="Proteomes" id="UP000481598"/>
    </source>
</evidence>
<feature type="transmembrane region" description="Helical" evidence="5">
    <location>
        <begin position="127"/>
        <end position="149"/>
    </location>
</feature>
<dbReference type="PROSITE" id="PS51257">
    <property type="entry name" value="PROKAR_LIPOPROTEIN"/>
    <property type="match status" value="1"/>
</dbReference>
<keyword evidence="2 5" id="KW-0812">Transmembrane</keyword>
<evidence type="ECO:0000256" key="5">
    <source>
        <dbReference type="SAM" id="Phobius"/>
    </source>
</evidence>
<dbReference type="Pfam" id="PF00664">
    <property type="entry name" value="ABC_membrane"/>
    <property type="match status" value="1"/>
</dbReference>
<keyword evidence="3 5" id="KW-1133">Transmembrane helix</keyword>
<evidence type="ECO:0000256" key="4">
    <source>
        <dbReference type="ARBA" id="ARBA00023136"/>
    </source>
</evidence>
<keyword evidence="4 5" id="KW-0472">Membrane</keyword>
<dbReference type="InterPro" id="IPR036640">
    <property type="entry name" value="ABC1_TM_sf"/>
</dbReference>
<dbReference type="RefSeq" id="WP_161156633.1">
    <property type="nucleotide sequence ID" value="NZ_WWSY01000018.1"/>
</dbReference>
<evidence type="ECO:0000256" key="3">
    <source>
        <dbReference type="ARBA" id="ARBA00022989"/>
    </source>
</evidence>
<feature type="transmembrane region" description="Helical" evidence="5">
    <location>
        <begin position="52"/>
        <end position="77"/>
    </location>
</feature>
<feature type="domain" description="ABC transmembrane type-1" evidence="6">
    <location>
        <begin position="17"/>
        <end position="298"/>
    </location>
</feature>
<dbReference type="EMBL" id="WWTB01000019">
    <property type="protein sequence ID" value="MZJ86429.1"/>
    <property type="molecule type" value="Genomic_DNA"/>
</dbReference>
<dbReference type="Gene3D" id="1.20.1560.10">
    <property type="entry name" value="ABC transporter type 1, transmembrane domain"/>
    <property type="match status" value="1"/>
</dbReference>
<dbReference type="Proteomes" id="UP000481598">
    <property type="component" value="Unassembled WGS sequence"/>
</dbReference>
<evidence type="ECO:0000256" key="2">
    <source>
        <dbReference type="ARBA" id="ARBA00022692"/>
    </source>
</evidence>
<reference evidence="7 8" key="1">
    <citation type="journal article" date="2019" name="Nat. Med.">
        <title>A library of human gut bacterial isolates paired with longitudinal multiomics data enables mechanistic microbiome research.</title>
        <authorList>
            <person name="Poyet M."/>
            <person name="Groussin M."/>
            <person name="Gibbons S.M."/>
            <person name="Avila-Pacheco J."/>
            <person name="Jiang X."/>
            <person name="Kearney S.M."/>
            <person name="Perrotta A.R."/>
            <person name="Berdy B."/>
            <person name="Zhao S."/>
            <person name="Lieberman T.D."/>
            <person name="Swanson P.K."/>
            <person name="Smith M."/>
            <person name="Roesemann S."/>
            <person name="Alexander J.E."/>
            <person name="Rich S.A."/>
            <person name="Livny J."/>
            <person name="Vlamakis H."/>
            <person name="Clish C."/>
            <person name="Bullock K."/>
            <person name="Deik A."/>
            <person name="Scott J."/>
            <person name="Pierce K.A."/>
            <person name="Xavier R.J."/>
            <person name="Alm E.J."/>
        </authorList>
    </citation>
    <scope>NUCLEOTIDE SEQUENCE [LARGE SCALE GENOMIC DNA]</scope>
    <source>
        <strain evidence="7 8">BIOML-A10</strain>
    </source>
</reference>
<feature type="transmembrane region" description="Helical" evidence="5">
    <location>
        <begin position="155"/>
        <end position="173"/>
    </location>
</feature>
<comment type="caution">
    <text evidence="7">The sequence shown here is derived from an EMBL/GenBank/DDBJ whole genome shotgun (WGS) entry which is preliminary data.</text>
</comment>
<gene>
    <name evidence="7" type="ORF">GT635_08230</name>
</gene>
<name>A0A6L8RKV2_9ACTN</name>
<dbReference type="PANTHER" id="PTHR24221">
    <property type="entry name" value="ATP-BINDING CASSETTE SUB-FAMILY B"/>
    <property type="match status" value="1"/>
</dbReference>
<dbReference type="CDD" id="cd07346">
    <property type="entry name" value="ABC_6TM_exporters"/>
    <property type="match status" value="1"/>
</dbReference>
<dbReference type="GO" id="GO:0140359">
    <property type="term" value="F:ABC-type transporter activity"/>
    <property type="evidence" value="ECO:0007669"/>
    <property type="project" value="InterPro"/>
</dbReference>
<dbReference type="SUPFAM" id="SSF90123">
    <property type="entry name" value="ABC transporter transmembrane region"/>
    <property type="match status" value="1"/>
</dbReference>
<dbReference type="PROSITE" id="PS50929">
    <property type="entry name" value="ABC_TM1F"/>
    <property type="match status" value="1"/>
</dbReference>
<dbReference type="PANTHER" id="PTHR24221:SF423">
    <property type="entry name" value="ABC TRANSPORTER"/>
    <property type="match status" value="1"/>
</dbReference>
<dbReference type="AlphaFoldDB" id="A0A6L8RKV2"/>